<dbReference type="PANTHER" id="PTHR21477:SF13">
    <property type="entry name" value="KIAA0930"/>
    <property type="match status" value="1"/>
</dbReference>
<organism evidence="1 2">
    <name type="scientific">Trifolium subterraneum</name>
    <name type="common">Subterranean clover</name>
    <dbReference type="NCBI Taxonomy" id="3900"/>
    <lineage>
        <taxon>Eukaryota</taxon>
        <taxon>Viridiplantae</taxon>
        <taxon>Streptophyta</taxon>
        <taxon>Embryophyta</taxon>
        <taxon>Tracheophyta</taxon>
        <taxon>Spermatophyta</taxon>
        <taxon>Magnoliopsida</taxon>
        <taxon>eudicotyledons</taxon>
        <taxon>Gunneridae</taxon>
        <taxon>Pentapetalae</taxon>
        <taxon>rosids</taxon>
        <taxon>fabids</taxon>
        <taxon>Fabales</taxon>
        <taxon>Fabaceae</taxon>
        <taxon>Papilionoideae</taxon>
        <taxon>50 kb inversion clade</taxon>
        <taxon>NPAAA clade</taxon>
        <taxon>Hologalegina</taxon>
        <taxon>IRL clade</taxon>
        <taxon>Trifolieae</taxon>
        <taxon>Trifolium</taxon>
    </lineage>
</organism>
<dbReference type="AlphaFoldDB" id="A0A2Z6MEX9"/>
<protein>
    <submittedName>
        <fullName evidence="1">Uncharacterized protein</fullName>
    </submittedName>
</protein>
<dbReference type="EMBL" id="DF973447">
    <property type="protein sequence ID" value="GAU31154.1"/>
    <property type="molecule type" value="Genomic_DNA"/>
</dbReference>
<proteinExistence type="predicted"/>
<dbReference type="Pfam" id="PF09741">
    <property type="entry name" value="DUF2045"/>
    <property type="match status" value="1"/>
</dbReference>
<name>A0A2Z6MEX9_TRISU</name>
<evidence type="ECO:0000313" key="1">
    <source>
        <dbReference type="EMBL" id="GAU31154.1"/>
    </source>
</evidence>
<dbReference type="Proteomes" id="UP000242715">
    <property type="component" value="Unassembled WGS sequence"/>
</dbReference>
<dbReference type="PANTHER" id="PTHR21477">
    <property type="entry name" value="ZGC:172139"/>
    <property type="match status" value="1"/>
</dbReference>
<dbReference type="OrthoDB" id="1906921at2759"/>
<gene>
    <name evidence="1" type="ORF">TSUD_315790</name>
</gene>
<evidence type="ECO:0000313" key="2">
    <source>
        <dbReference type="Proteomes" id="UP000242715"/>
    </source>
</evidence>
<accession>A0A2Z6MEX9</accession>
<sequence length="317" mass="34770">MLGDGSETPSRYELLSMVKKHSNLIGKTVVEEQDALDVEMDMKFWHDVFDLYFVRGKESRGRQDDDLVFFVRKLVFRGSGSSNDTENVDPYFVRRWASEEVETTPAYPDICFAIDDFDSTFDAVVLTEKDHCYCVVLNAHDGAAFPSEKVSNDCSTSDDSSVEVCTSSTSTKTDTKLTLFSGFVSYQMVRDAYDAGKSRFGSLLSGGHYLGKTDRIYMKGPGGRGEVEVAVSGVADQSQQDSGPHSPVISKKGFGLGVIVRRAASVASVAARHAYAAASSPNLDEMIPLKCSLMSISLPWEYIAYDLLFKGAPPVNM</sequence>
<keyword evidence="2" id="KW-1185">Reference proteome</keyword>
<reference evidence="2" key="1">
    <citation type="journal article" date="2017" name="Front. Plant Sci.">
        <title>Climate Clever Clovers: New Paradigm to Reduce the Environmental Footprint of Ruminants by Breeding Low Methanogenic Forages Utilizing Haplotype Variation.</title>
        <authorList>
            <person name="Kaur P."/>
            <person name="Appels R."/>
            <person name="Bayer P.E."/>
            <person name="Keeble-Gagnere G."/>
            <person name="Wang J."/>
            <person name="Hirakawa H."/>
            <person name="Shirasawa K."/>
            <person name="Vercoe P."/>
            <person name="Stefanova K."/>
            <person name="Durmic Z."/>
            <person name="Nichols P."/>
            <person name="Revell C."/>
            <person name="Isobe S.N."/>
            <person name="Edwards D."/>
            <person name="Erskine W."/>
        </authorList>
    </citation>
    <scope>NUCLEOTIDE SEQUENCE [LARGE SCALE GENOMIC DNA]</scope>
    <source>
        <strain evidence="2">cv. Daliak</strain>
    </source>
</reference>
<dbReference type="InterPro" id="IPR019141">
    <property type="entry name" value="DUF2045"/>
</dbReference>